<dbReference type="InterPro" id="IPR011333">
    <property type="entry name" value="SKP1/BTB/POZ_sf"/>
</dbReference>
<dbReference type="SMART" id="SM00355">
    <property type="entry name" value="ZnF_C2H2"/>
    <property type="match status" value="3"/>
</dbReference>
<reference evidence="14" key="3">
    <citation type="submission" date="2019-06" db="EMBL/GenBank/DDBJ databases">
        <authorList>
            <person name="Poynton C."/>
            <person name="Hasenbein S."/>
            <person name="Benoit J.B."/>
            <person name="Sepulveda M.S."/>
            <person name="Poelchau M.F."/>
            <person name="Murali S.C."/>
            <person name="Chen S."/>
            <person name="Glastad K.M."/>
            <person name="Werren J.H."/>
            <person name="Vineis J.H."/>
            <person name="Bowen J.L."/>
            <person name="Friedrich M."/>
            <person name="Jones J."/>
            <person name="Robertson H.M."/>
            <person name="Feyereisen R."/>
            <person name="Mechler-Hickson A."/>
            <person name="Mathers N."/>
            <person name="Lee C.E."/>
            <person name="Colbourne J.K."/>
            <person name="Biales A."/>
            <person name="Johnston J.S."/>
            <person name="Wellborn G.A."/>
            <person name="Rosendale A.J."/>
            <person name="Cridge A.G."/>
            <person name="Munoz-Torres M.C."/>
            <person name="Bain P.A."/>
            <person name="Manny A.R."/>
            <person name="Major K.M."/>
            <person name="Lambert F.N."/>
            <person name="Vulpe C.D."/>
            <person name="Tuck P."/>
            <person name="Blalock B.J."/>
            <person name="Lin Y.-Y."/>
            <person name="Smith M.E."/>
            <person name="Ochoa-Acuna H."/>
            <person name="Chen M.-J.M."/>
            <person name="Childers C.P."/>
            <person name="Qu J."/>
            <person name="Dugan S."/>
            <person name="Lee S.L."/>
            <person name="Chao H."/>
            <person name="Dinh H."/>
            <person name="Han Y."/>
            <person name="Doddapaneni H."/>
            <person name="Worley K.C."/>
            <person name="Muzny D.M."/>
            <person name="Gibbs R.A."/>
            <person name="Richards S."/>
        </authorList>
    </citation>
    <scope>NUCLEOTIDE SEQUENCE</scope>
    <source>
        <strain evidence="14">HAZT.00-mixed</strain>
        <tissue evidence="14">Whole organism</tissue>
    </source>
</reference>
<accession>A0A6A0GZP9</accession>
<dbReference type="Gene3D" id="3.30.160.60">
    <property type="entry name" value="Classic Zinc Finger"/>
    <property type="match status" value="2"/>
</dbReference>
<reference evidence="14" key="2">
    <citation type="journal article" date="2018" name="Environ. Sci. Technol.">
        <title>The Toxicogenome of Hyalella azteca: A Model for Sediment Ecotoxicology and Evolutionary Toxicology.</title>
        <authorList>
            <person name="Poynton H.C."/>
            <person name="Hasenbein S."/>
            <person name="Benoit J.B."/>
            <person name="Sepulveda M.S."/>
            <person name="Poelchau M.F."/>
            <person name="Hughes D.S.T."/>
            <person name="Murali S.C."/>
            <person name="Chen S."/>
            <person name="Glastad K.M."/>
            <person name="Goodisman M.A.D."/>
            <person name="Werren J.H."/>
            <person name="Vineis J.H."/>
            <person name="Bowen J.L."/>
            <person name="Friedrich M."/>
            <person name="Jones J."/>
            <person name="Robertson H.M."/>
            <person name="Feyereisen R."/>
            <person name="Mechler-Hickson A."/>
            <person name="Mathers N."/>
            <person name="Lee C.E."/>
            <person name="Colbourne J.K."/>
            <person name="Biales A."/>
            <person name="Johnston J.S."/>
            <person name="Wellborn G.A."/>
            <person name="Rosendale A.J."/>
            <person name="Cridge A.G."/>
            <person name="Munoz-Torres M.C."/>
            <person name="Bain P.A."/>
            <person name="Manny A.R."/>
            <person name="Major K.M."/>
            <person name="Lambert F.N."/>
            <person name="Vulpe C.D."/>
            <person name="Tuck P."/>
            <person name="Blalock B.J."/>
            <person name="Lin Y.Y."/>
            <person name="Smith M.E."/>
            <person name="Ochoa-Acuna H."/>
            <person name="Chen M.M."/>
            <person name="Childers C.P."/>
            <person name="Qu J."/>
            <person name="Dugan S."/>
            <person name="Lee S.L."/>
            <person name="Chao H."/>
            <person name="Dinh H."/>
            <person name="Han Y."/>
            <person name="Doddapaneni H."/>
            <person name="Worley K.C."/>
            <person name="Muzny D.M."/>
            <person name="Gibbs R.A."/>
            <person name="Richards S."/>
        </authorList>
    </citation>
    <scope>NUCLEOTIDE SEQUENCE</scope>
    <source>
        <strain evidence="14">HAZT.00-mixed</strain>
        <tissue evidence="14">Whole organism</tissue>
    </source>
</reference>
<keyword evidence="6" id="KW-0862">Zinc</keyword>
<keyword evidence="5 11" id="KW-0863">Zinc-finger</keyword>
<keyword evidence="3" id="KW-0479">Metal-binding</keyword>
<dbReference type="GO" id="GO:0003677">
    <property type="term" value="F:DNA binding"/>
    <property type="evidence" value="ECO:0007669"/>
    <property type="project" value="UniProtKB-KW"/>
</dbReference>
<keyword evidence="4" id="KW-0677">Repeat</keyword>
<evidence type="ECO:0000256" key="9">
    <source>
        <dbReference type="ARBA" id="ARBA00023163"/>
    </source>
</evidence>
<evidence type="ECO:0000256" key="10">
    <source>
        <dbReference type="ARBA" id="ARBA00023242"/>
    </source>
</evidence>
<evidence type="ECO:0000256" key="8">
    <source>
        <dbReference type="ARBA" id="ARBA00023125"/>
    </source>
</evidence>
<evidence type="ECO:0000256" key="5">
    <source>
        <dbReference type="ARBA" id="ARBA00022771"/>
    </source>
</evidence>
<dbReference type="SUPFAM" id="SSF57667">
    <property type="entry name" value="beta-beta-alpha zinc fingers"/>
    <property type="match status" value="1"/>
</dbReference>
<comment type="caution">
    <text evidence="14">The sequence shown here is derived from an EMBL/GenBank/DDBJ whole genome shotgun (WGS) entry which is preliminary data.</text>
</comment>
<dbReference type="GO" id="GO:0008270">
    <property type="term" value="F:zinc ion binding"/>
    <property type="evidence" value="ECO:0007669"/>
    <property type="project" value="UniProtKB-KW"/>
</dbReference>
<evidence type="ECO:0000259" key="13">
    <source>
        <dbReference type="PROSITE" id="PS50157"/>
    </source>
</evidence>
<dbReference type="OrthoDB" id="10547543at2759"/>
<name>A0A6A0GZP9_HYAAZ</name>
<dbReference type="PROSITE" id="PS50157">
    <property type="entry name" value="ZINC_FINGER_C2H2_2"/>
    <property type="match status" value="2"/>
</dbReference>
<evidence type="ECO:0000256" key="11">
    <source>
        <dbReference type="PROSITE-ProRule" id="PRU00042"/>
    </source>
</evidence>
<dbReference type="InterPro" id="IPR000210">
    <property type="entry name" value="BTB/POZ_dom"/>
</dbReference>
<evidence type="ECO:0000256" key="4">
    <source>
        <dbReference type="ARBA" id="ARBA00022737"/>
    </source>
</evidence>
<keyword evidence="9" id="KW-0804">Transcription</keyword>
<dbReference type="InterPro" id="IPR036236">
    <property type="entry name" value="Znf_C2H2_sf"/>
</dbReference>
<organism evidence="14">
    <name type="scientific">Hyalella azteca</name>
    <name type="common">Amphipod</name>
    <dbReference type="NCBI Taxonomy" id="294128"/>
    <lineage>
        <taxon>Eukaryota</taxon>
        <taxon>Metazoa</taxon>
        <taxon>Ecdysozoa</taxon>
        <taxon>Arthropoda</taxon>
        <taxon>Crustacea</taxon>
        <taxon>Multicrustacea</taxon>
        <taxon>Malacostraca</taxon>
        <taxon>Eumalacostraca</taxon>
        <taxon>Peracarida</taxon>
        <taxon>Amphipoda</taxon>
        <taxon>Senticaudata</taxon>
        <taxon>Talitrida</taxon>
        <taxon>Talitroidea</taxon>
        <taxon>Hyalellidae</taxon>
        <taxon>Hyalella</taxon>
    </lineage>
</organism>
<keyword evidence="8" id="KW-0238">DNA-binding</keyword>
<evidence type="ECO:0000256" key="12">
    <source>
        <dbReference type="SAM" id="MobiDB-lite"/>
    </source>
</evidence>
<dbReference type="SUPFAM" id="SSF54695">
    <property type="entry name" value="POZ domain"/>
    <property type="match status" value="1"/>
</dbReference>
<dbReference type="EMBL" id="JQDR03011291">
    <property type="protein sequence ID" value="KAA0192944.1"/>
    <property type="molecule type" value="Genomic_DNA"/>
</dbReference>
<dbReference type="AlphaFoldDB" id="A0A6A0GZP9"/>
<protein>
    <recommendedName>
        <fullName evidence="13">C2H2-type domain-containing protein</fullName>
    </recommendedName>
</protein>
<evidence type="ECO:0000256" key="1">
    <source>
        <dbReference type="ARBA" id="ARBA00004123"/>
    </source>
</evidence>
<gene>
    <name evidence="14" type="ORF">HAZT_HAZT010666</name>
</gene>
<feature type="domain" description="C2H2-type" evidence="13">
    <location>
        <begin position="617"/>
        <end position="643"/>
    </location>
</feature>
<dbReference type="FunFam" id="3.30.160.60:FF:001480">
    <property type="entry name" value="Si:cabz01071911.3"/>
    <property type="match status" value="1"/>
</dbReference>
<feature type="compositionally biased region" description="Polar residues" evidence="12">
    <location>
        <begin position="244"/>
        <end position="259"/>
    </location>
</feature>
<dbReference type="GO" id="GO:0005634">
    <property type="term" value="C:nucleus"/>
    <property type="evidence" value="ECO:0007669"/>
    <property type="project" value="UniProtKB-SubCell"/>
</dbReference>
<evidence type="ECO:0000313" key="14">
    <source>
        <dbReference type="EMBL" id="KAA0192944.1"/>
    </source>
</evidence>
<evidence type="ECO:0000256" key="7">
    <source>
        <dbReference type="ARBA" id="ARBA00023015"/>
    </source>
</evidence>
<proteinExistence type="inferred from homology"/>
<evidence type="ECO:0000256" key="6">
    <source>
        <dbReference type="ARBA" id="ARBA00022833"/>
    </source>
</evidence>
<evidence type="ECO:0000256" key="3">
    <source>
        <dbReference type="ARBA" id="ARBA00022723"/>
    </source>
</evidence>
<feature type="region of interest" description="Disordered" evidence="12">
    <location>
        <begin position="242"/>
        <end position="271"/>
    </location>
</feature>
<keyword evidence="10" id="KW-0539">Nucleus</keyword>
<dbReference type="Gene3D" id="3.30.710.10">
    <property type="entry name" value="Potassium Channel Kv1.1, Chain A"/>
    <property type="match status" value="1"/>
</dbReference>
<dbReference type="Pfam" id="PF00651">
    <property type="entry name" value="BTB"/>
    <property type="match status" value="1"/>
</dbReference>
<comment type="subcellular location">
    <subcellularLocation>
        <location evidence="1">Nucleus</location>
    </subcellularLocation>
</comment>
<dbReference type="Proteomes" id="UP000711488">
    <property type="component" value="Unassembled WGS sequence"/>
</dbReference>
<dbReference type="InterPro" id="IPR013087">
    <property type="entry name" value="Znf_C2H2_type"/>
</dbReference>
<evidence type="ECO:0000256" key="2">
    <source>
        <dbReference type="ARBA" id="ARBA00006991"/>
    </source>
</evidence>
<feature type="domain" description="C2H2-type" evidence="13">
    <location>
        <begin position="589"/>
        <end position="616"/>
    </location>
</feature>
<sequence length="643" mass="69829">MISFFWSGMTTLELSFKLYKIYKLLSISVGAVVVAIQDVEVDILESLLTFMYVGRVSVKQEKLAPLIRAAECLRVKGLAGREEALESHIHGKSLPLHIVKQEDDEENLTFVDETDFESNTFLAGLIQDKHHGKSLVYNKEALGQGYPGPEFLRSNSPAVALNLSKTDAAHHEPSLKDASHLRHADSPTGFQKPFVPTVNESHLLGTEVIDAPSNIISEAISPDSKTCINGKVNSEALHDPFQSIGHQDSISGDQNSISGNDYPIEPPGKPVQRSEILEPEILEPEIFHPNIVEKEKSLSSATALHDGQDPEANISCAAPSQPVDAPFGGSKSKVSLTASAGDVGTGDATARNDAVPVASDTSTATTTTVGYSAVGNIVATPRSVSRVGAPNSAVVARKNDPDPVLPVIVKSESCVPLYGASVARAKNSVANAPRQRASSAGACPQQSTSSVRCISSDEAEMYDDHRHIDVTSGDVSNSTSMSEDGGIARIQDDGDEGWHQDLQRDELNLNENNHSLEMFPCKVDGINCICIDRLTDEQVNQRFSNESSPAVGSNLLYVSSRQCPVCSYHTKTPAKFSRHAWQHKRLRTLCCTLCNYRTVLRPSFVVHLRQHTGEKPFKCSYCEYSASQKGNLFVHMKKHQMSS</sequence>
<comment type="similarity">
    <text evidence="2">Belongs to the krueppel C2H2-type zinc-finger protein family.</text>
</comment>
<keyword evidence="7" id="KW-0805">Transcription regulation</keyword>
<dbReference type="GO" id="GO:0000981">
    <property type="term" value="F:DNA-binding transcription factor activity, RNA polymerase II-specific"/>
    <property type="evidence" value="ECO:0007669"/>
    <property type="project" value="TreeGrafter"/>
</dbReference>
<reference evidence="14" key="1">
    <citation type="submission" date="2014-08" db="EMBL/GenBank/DDBJ databases">
        <authorList>
            <person name="Murali S."/>
            <person name="Richards S."/>
            <person name="Bandaranaike D."/>
            <person name="Bellair M."/>
            <person name="Blankenburg K."/>
            <person name="Chao H."/>
            <person name="Dinh H."/>
            <person name="Doddapaneni H."/>
            <person name="Dugan-Rocha S."/>
            <person name="Elkadiri S."/>
            <person name="Gnanaolivu R."/>
            <person name="Hughes D."/>
            <person name="Lee S."/>
            <person name="Li M."/>
            <person name="Ming W."/>
            <person name="Munidasa M."/>
            <person name="Muniz J."/>
            <person name="Nguyen L."/>
            <person name="Osuji N."/>
            <person name="Pu L.-L."/>
            <person name="Puazo M."/>
            <person name="Skinner E."/>
            <person name="Qu C."/>
            <person name="Quiroz J."/>
            <person name="Raj R."/>
            <person name="Weissenberger G."/>
            <person name="Xin Y."/>
            <person name="Zou X."/>
            <person name="Han Y."/>
            <person name="Worley K."/>
            <person name="Muzny D."/>
            <person name="Gibbs R."/>
        </authorList>
    </citation>
    <scope>NUCLEOTIDE SEQUENCE</scope>
    <source>
        <strain evidence="14">HAZT.00-mixed</strain>
        <tissue evidence="14">Whole organism</tissue>
    </source>
</reference>
<dbReference type="PANTHER" id="PTHR24394:SF58">
    <property type="entry name" value="ZINC FINGER AND BTB DOMAIN CONTAINING 33"/>
    <property type="match status" value="1"/>
</dbReference>
<dbReference type="PANTHER" id="PTHR24394">
    <property type="entry name" value="ZINC FINGER PROTEIN"/>
    <property type="match status" value="1"/>
</dbReference>
<dbReference type="Pfam" id="PF13909">
    <property type="entry name" value="zf-H2C2_5"/>
    <property type="match status" value="1"/>
</dbReference>